<proteinExistence type="predicted"/>
<accession>A0A090TZ03</accession>
<reference evidence="2 3" key="2">
    <citation type="submission" date="2014-09" db="EMBL/GenBank/DDBJ databases">
        <authorList>
            <consortium name="NBRP consortium"/>
            <person name="Sawabe T."/>
            <person name="Meirelles P."/>
            <person name="Nakanishi M."/>
            <person name="Sayaka M."/>
            <person name="Hattori M."/>
            <person name="Ohkuma M."/>
        </authorList>
    </citation>
    <scope>NUCLEOTIDE SEQUENCE [LARGE SCALE GENOMIC DNA]</scope>
    <source>
        <strain evidence="2 3">JCM 19240</strain>
    </source>
</reference>
<feature type="transmembrane region" description="Helical" evidence="1">
    <location>
        <begin position="22"/>
        <end position="38"/>
    </location>
</feature>
<keyword evidence="3" id="KW-1185">Reference proteome</keyword>
<comment type="caution">
    <text evidence="2">The sequence shown here is derived from an EMBL/GenBank/DDBJ whole genome shotgun (WGS) entry which is preliminary data.</text>
</comment>
<keyword evidence="1" id="KW-0812">Transmembrane</keyword>
<sequence length="40" mass="4362">MVALTDKHGFAGFPVVAENNELVGIILVVMFASLLTFLRK</sequence>
<gene>
    <name evidence="2" type="ORF">JCM19240_1529</name>
</gene>
<evidence type="ECO:0008006" key="4">
    <source>
        <dbReference type="Google" id="ProtNLM"/>
    </source>
</evidence>
<reference evidence="2 3" key="1">
    <citation type="submission" date="2014-09" db="EMBL/GenBank/DDBJ databases">
        <title>Vibrio maritimus JCM 19240. (C210) whole genome shotgun sequence.</title>
        <authorList>
            <person name="Sawabe T."/>
            <person name="Meirelles P."/>
            <person name="Nakanishi M."/>
            <person name="Sayaka M."/>
            <person name="Hattori M."/>
            <person name="Ohkuma M."/>
        </authorList>
    </citation>
    <scope>NUCLEOTIDE SEQUENCE [LARGE SCALE GENOMIC DNA]</scope>
    <source>
        <strain evidence="2 3">JCM 19240</strain>
    </source>
</reference>
<dbReference type="InterPro" id="IPR046342">
    <property type="entry name" value="CBS_dom_sf"/>
</dbReference>
<dbReference type="AlphaFoldDB" id="A0A090TZ03"/>
<dbReference type="SUPFAM" id="SSF54631">
    <property type="entry name" value="CBS-domain pair"/>
    <property type="match status" value="1"/>
</dbReference>
<evidence type="ECO:0000313" key="2">
    <source>
        <dbReference type="EMBL" id="GAL36087.1"/>
    </source>
</evidence>
<organism evidence="2 3">
    <name type="scientific">Vibrio maritimus</name>
    <dbReference type="NCBI Taxonomy" id="990268"/>
    <lineage>
        <taxon>Bacteria</taxon>
        <taxon>Pseudomonadati</taxon>
        <taxon>Pseudomonadota</taxon>
        <taxon>Gammaproteobacteria</taxon>
        <taxon>Vibrionales</taxon>
        <taxon>Vibrionaceae</taxon>
        <taxon>Vibrio</taxon>
    </lineage>
</organism>
<evidence type="ECO:0000313" key="3">
    <source>
        <dbReference type="Proteomes" id="UP000029224"/>
    </source>
</evidence>
<keyword evidence="1" id="KW-1133">Transmembrane helix</keyword>
<name>A0A090TZ03_9VIBR</name>
<evidence type="ECO:0000256" key="1">
    <source>
        <dbReference type="SAM" id="Phobius"/>
    </source>
</evidence>
<dbReference type="EMBL" id="BBMT01000009">
    <property type="protein sequence ID" value="GAL36087.1"/>
    <property type="molecule type" value="Genomic_DNA"/>
</dbReference>
<protein>
    <recommendedName>
        <fullName evidence="4">CBS domain-containing protein</fullName>
    </recommendedName>
</protein>
<dbReference type="Proteomes" id="UP000029224">
    <property type="component" value="Unassembled WGS sequence"/>
</dbReference>
<keyword evidence="1" id="KW-0472">Membrane</keyword>